<evidence type="ECO:0000256" key="8">
    <source>
        <dbReference type="RuleBase" id="RU365091"/>
    </source>
</evidence>
<dbReference type="GO" id="GO:0005737">
    <property type="term" value="C:cytoplasm"/>
    <property type="evidence" value="ECO:0007669"/>
    <property type="project" value="TreeGrafter"/>
</dbReference>
<dbReference type="Pfam" id="PF00171">
    <property type="entry name" value="Aldedh"/>
    <property type="match status" value="1"/>
</dbReference>
<dbReference type="OrthoDB" id="310895at2759"/>
<protein>
    <recommendedName>
        <fullName evidence="8">Succinate-semialdehyde dehydrogenase</fullName>
        <ecNumber evidence="8">1.2.1.16</ecNumber>
    </recommendedName>
</protein>
<name>A0A0J0XUI2_9TREE</name>
<dbReference type="SUPFAM" id="SSF53720">
    <property type="entry name" value="ALDH-like"/>
    <property type="match status" value="1"/>
</dbReference>
<keyword evidence="3 7" id="KW-0560">Oxidoreductase</keyword>
<evidence type="ECO:0000313" key="11">
    <source>
        <dbReference type="Proteomes" id="UP000053611"/>
    </source>
</evidence>
<dbReference type="PROSITE" id="PS00070">
    <property type="entry name" value="ALDEHYDE_DEHYDR_CYS"/>
    <property type="match status" value="1"/>
</dbReference>
<comment type="similarity">
    <text evidence="2 7">Belongs to the aldehyde dehydrogenase family.</text>
</comment>
<proteinExistence type="inferred from homology"/>
<evidence type="ECO:0000256" key="7">
    <source>
        <dbReference type="RuleBase" id="RU003345"/>
    </source>
</evidence>
<evidence type="ECO:0000256" key="4">
    <source>
        <dbReference type="ARBA" id="ARBA00050387"/>
    </source>
</evidence>
<dbReference type="EC" id="1.2.1.16" evidence="8"/>
<dbReference type="Proteomes" id="UP000053611">
    <property type="component" value="Unassembled WGS sequence"/>
</dbReference>
<dbReference type="InterPro" id="IPR029510">
    <property type="entry name" value="Ald_DH_CS_GLU"/>
</dbReference>
<reference evidence="10 11" key="1">
    <citation type="submission" date="2015-03" db="EMBL/GenBank/DDBJ databases">
        <title>Genomics and transcriptomics of the oil-accumulating basidiomycete yeast T. oleaginosus allow insights into substrate utilization and the diverse evolutionary trajectories of mating systems in fungi.</title>
        <authorList>
            <consortium name="DOE Joint Genome Institute"/>
            <person name="Kourist R."/>
            <person name="Kracht O."/>
            <person name="Bracharz F."/>
            <person name="Lipzen A."/>
            <person name="Nolan M."/>
            <person name="Ohm R."/>
            <person name="Grigoriev I."/>
            <person name="Sun S."/>
            <person name="Heitman J."/>
            <person name="Bruck T."/>
            <person name="Nowrousian M."/>
        </authorList>
    </citation>
    <scope>NUCLEOTIDE SEQUENCE [LARGE SCALE GENOMIC DNA]</scope>
    <source>
        <strain evidence="10 11">IBC0246</strain>
    </source>
</reference>
<dbReference type="RefSeq" id="XP_018281221.1">
    <property type="nucleotide sequence ID" value="XM_018422329.1"/>
</dbReference>
<dbReference type="GO" id="GO:0009450">
    <property type="term" value="P:gamma-aminobutyric acid catabolic process"/>
    <property type="evidence" value="ECO:0007669"/>
    <property type="project" value="UniProtKB-UniPathway"/>
</dbReference>
<dbReference type="PANTHER" id="PTHR43353:SF5">
    <property type="entry name" value="SUCCINATE-SEMIALDEHYDE DEHYDROGENASE, MITOCHONDRIAL"/>
    <property type="match status" value="1"/>
</dbReference>
<feature type="active site" evidence="6">
    <location>
        <position position="254"/>
    </location>
</feature>
<comment type="catalytic activity">
    <reaction evidence="5 8">
        <text>succinate semialdehyde + NAD(+) + H2O = succinate + NADH + 2 H(+)</text>
        <dbReference type="Rhea" id="RHEA:13217"/>
        <dbReference type="ChEBI" id="CHEBI:15377"/>
        <dbReference type="ChEBI" id="CHEBI:15378"/>
        <dbReference type="ChEBI" id="CHEBI:30031"/>
        <dbReference type="ChEBI" id="CHEBI:57540"/>
        <dbReference type="ChEBI" id="CHEBI:57706"/>
        <dbReference type="ChEBI" id="CHEBI:57945"/>
        <dbReference type="EC" id="1.2.1.16"/>
    </reaction>
</comment>
<keyword evidence="11" id="KW-1185">Reference proteome</keyword>
<evidence type="ECO:0000256" key="5">
    <source>
        <dbReference type="ARBA" id="ARBA00052698"/>
    </source>
</evidence>
<dbReference type="GeneID" id="28982932"/>
<dbReference type="PANTHER" id="PTHR43353">
    <property type="entry name" value="SUCCINATE-SEMIALDEHYDE DEHYDROGENASE, MITOCHONDRIAL"/>
    <property type="match status" value="1"/>
</dbReference>
<dbReference type="InterPro" id="IPR016161">
    <property type="entry name" value="Ald_DH/histidinol_DH"/>
</dbReference>
<gene>
    <name evidence="10" type="ORF">CC85DRAFT_283363</name>
</gene>
<dbReference type="STRING" id="879819.A0A0J0XUI2"/>
<dbReference type="Gene3D" id="3.40.605.10">
    <property type="entry name" value="Aldehyde Dehydrogenase, Chain A, domain 1"/>
    <property type="match status" value="1"/>
</dbReference>
<dbReference type="GO" id="GO:0036243">
    <property type="term" value="F:succinate-semialdehyde dehydrogenase (NADP+) activity"/>
    <property type="evidence" value="ECO:0007669"/>
    <property type="project" value="RHEA"/>
</dbReference>
<comment type="pathway">
    <text evidence="1 8">Amino-acid degradation; 4-aminobutanoate degradation.</text>
</comment>
<dbReference type="FunFam" id="3.40.605.10:FF:000005">
    <property type="entry name" value="Succinate-semialdehyde dehydrogenase I"/>
    <property type="match status" value="1"/>
</dbReference>
<evidence type="ECO:0000313" key="10">
    <source>
        <dbReference type="EMBL" id="KLT44730.1"/>
    </source>
</evidence>
<dbReference type="InterPro" id="IPR016162">
    <property type="entry name" value="Ald_DH_N"/>
</dbReference>
<dbReference type="AlphaFoldDB" id="A0A0J0XUI2"/>
<dbReference type="FunFam" id="3.40.309.10:FF:000004">
    <property type="entry name" value="Succinate-semialdehyde dehydrogenase I"/>
    <property type="match status" value="1"/>
</dbReference>
<dbReference type="InterPro" id="IPR015590">
    <property type="entry name" value="Aldehyde_DH_dom"/>
</dbReference>
<dbReference type="InterPro" id="IPR010102">
    <property type="entry name" value="Succ_semiAld_DH"/>
</dbReference>
<dbReference type="NCBIfam" id="TIGR01780">
    <property type="entry name" value="SSADH"/>
    <property type="match status" value="1"/>
</dbReference>
<dbReference type="GO" id="GO:0004777">
    <property type="term" value="F:succinate-semialdehyde dehydrogenase (NAD+) activity"/>
    <property type="evidence" value="ECO:0007669"/>
    <property type="project" value="UniProtKB-UniRule"/>
</dbReference>
<evidence type="ECO:0000256" key="1">
    <source>
        <dbReference type="ARBA" id="ARBA00005176"/>
    </source>
</evidence>
<dbReference type="InterPro" id="IPR016163">
    <property type="entry name" value="Ald_DH_C"/>
</dbReference>
<comment type="catalytic activity">
    <reaction evidence="4 8">
        <text>succinate semialdehyde + NADP(+) + H2O = succinate + NADPH + 2 H(+)</text>
        <dbReference type="Rhea" id="RHEA:13213"/>
        <dbReference type="ChEBI" id="CHEBI:15377"/>
        <dbReference type="ChEBI" id="CHEBI:15378"/>
        <dbReference type="ChEBI" id="CHEBI:30031"/>
        <dbReference type="ChEBI" id="CHEBI:57706"/>
        <dbReference type="ChEBI" id="CHEBI:57783"/>
        <dbReference type="ChEBI" id="CHEBI:58349"/>
        <dbReference type="EC" id="1.2.1.16"/>
    </reaction>
</comment>
<dbReference type="InterPro" id="IPR050740">
    <property type="entry name" value="Aldehyde_DH_Superfamily"/>
</dbReference>
<dbReference type="PROSITE" id="PS00687">
    <property type="entry name" value="ALDEHYDE_DEHYDR_GLU"/>
    <property type="match status" value="1"/>
</dbReference>
<evidence type="ECO:0000256" key="3">
    <source>
        <dbReference type="ARBA" id="ARBA00023002"/>
    </source>
</evidence>
<accession>A0A0J0XUI2</accession>
<dbReference type="EMBL" id="KQ087185">
    <property type="protein sequence ID" value="KLT44730.1"/>
    <property type="molecule type" value="Genomic_DNA"/>
</dbReference>
<sequence length="491" mass="52414">MTATTSYKDKAYINGKWVAAASGKTFAVTNPATGEVIGNVPDLSKEEVLEAVKAAEGAFPSWSNTPPKTRQDILVKFFNIMMERTEELSKLITLENGKPLADATTEHKYSASFMEWFGAEALRMDGDVIASTIPGLRNIVIKQPIGVVGIITPWNFPSAMITRKVGPALAAGCTCVIKAPSDTPLSALELMQIAEEAGVPAGVLNLITSKNSRMVAEILCTHPVIKKISFTGSTGVGKQLMQQSSSTLKKLSMELGGNAPFIVFDDADIDDAVKGCVIAKFRSSGQTCVCANRIFVHSKVYDEFTSKLADAVRGFKVGNGLDKGVTHGPLIHGRAVAKVKEHVDDAVAKGAKVLVGGKAGEGNFFEPTVLVDVPISAVVSKDETFGPLAPCFKFETEDEVIKLANDTEFGLAGYFYSRDIGRIWRVSEALEVGMVCANSGILSQATIPFGGVKESGFGKEGSKSRHQVLGAPCRVSRSRSSCAAARVYHQR</sequence>
<evidence type="ECO:0000256" key="6">
    <source>
        <dbReference type="PROSITE-ProRule" id="PRU10007"/>
    </source>
</evidence>
<dbReference type="UniPathway" id="UPA00733"/>
<dbReference type="CDD" id="cd07103">
    <property type="entry name" value="ALDH_F5_SSADH_GabD"/>
    <property type="match status" value="1"/>
</dbReference>
<feature type="domain" description="Aldehyde dehydrogenase" evidence="9">
    <location>
        <begin position="17"/>
        <end position="464"/>
    </location>
</feature>
<evidence type="ECO:0000256" key="2">
    <source>
        <dbReference type="ARBA" id="ARBA00009986"/>
    </source>
</evidence>
<dbReference type="Gene3D" id="3.40.309.10">
    <property type="entry name" value="Aldehyde Dehydrogenase, Chain A, domain 2"/>
    <property type="match status" value="1"/>
</dbReference>
<organism evidence="10 11">
    <name type="scientific">Cutaneotrichosporon oleaginosum</name>
    <dbReference type="NCBI Taxonomy" id="879819"/>
    <lineage>
        <taxon>Eukaryota</taxon>
        <taxon>Fungi</taxon>
        <taxon>Dikarya</taxon>
        <taxon>Basidiomycota</taxon>
        <taxon>Agaricomycotina</taxon>
        <taxon>Tremellomycetes</taxon>
        <taxon>Trichosporonales</taxon>
        <taxon>Trichosporonaceae</taxon>
        <taxon>Cutaneotrichosporon</taxon>
    </lineage>
</organism>
<dbReference type="InterPro" id="IPR016160">
    <property type="entry name" value="Ald_DH_CS_CYS"/>
</dbReference>
<evidence type="ECO:0000259" key="9">
    <source>
        <dbReference type="Pfam" id="PF00171"/>
    </source>
</evidence>